<dbReference type="EMBL" id="CANHGI010000002">
    <property type="protein sequence ID" value="CAI5442059.1"/>
    <property type="molecule type" value="Genomic_DNA"/>
</dbReference>
<feature type="region of interest" description="Disordered" evidence="1">
    <location>
        <begin position="36"/>
        <end position="232"/>
    </location>
</feature>
<gene>
    <name evidence="3" type="ORF">CAMP_LOCUS4696</name>
</gene>
<feature type="compositionally biased region" description="Low complexity" evidence="1">
    <location>
        <begin position="46"/>
        <end position="55"/>
    </location>
</feature>
<accession>A0A9P1MVR4</accession>
<dbReference type="Gene3D" id="6.10.140.1040">
    <property type="match status" value="1"/>
</dbReference>
<dbReference type="PANTHER" id="PTHR12299:SF17">
    <property type="entry name" value="AT19571P-RELATED"/>
    <property type="match status" value="1"/>
</dbReference>
<feature type="region of interest" description="Disordered" evidence="1">
    <location>
        <begin position="317"/>
        <end position="372"/>
    </location>
</feature>
<feature type="compositionally biased region" description="Basic and acidic residues" evidence="1">
    <location>
        <begin position="325"/>
        <end position="334"/>
    </location>
</feature>
<feature type="domain" description="Hyaluronan/mRNA-binding protein" evidence="2">
    <location>
        <begin position="174"/>
        <end position="273"/>
    </location>
</feature>
<dbReference type="Pfam" id="PF04774">
    <property type="entry name" value="HABP4_PAI-RBP1"/>
    <property type="match status" value="1"/>
</dbReference>
<dbReference type="GO" id="GO:0005634">
    <property type="term" value="C:nucleus"/>
    <property type="evidence" value="ECO:0007669"/>
    <property type="project" value="TreeGrafter"/>
</dbReference>
<protein>
    <recommendedName>
        <fullName evidence="2">Hyaluronan/mRNA-binding protein domain-containing protein</fullName>
    </recommendedName>
</protein>
<dbReference type="GO" id="GO:0005737">
    <property type="term" value="C:cytoplasm"/>
    <property type="evidence" value="ECO:0007669"/>
    <property type="project" value="TreeGrafter"/>
</dbReference>
<sequence length="372" mass="40022">MAVEYGVAITNKFGFMSDDEDYDDPRELIQKVSLLAAKKKEEKPAVKPAQPAKEAVTTSAAKTENTRGRGGRGRGRGGAGRPPRDGNDQDRFGENRRGGPRRGGERGAGRPARGGRGGFGGNTHNNNSNSANNTTDEVTKEVSFEEGVENNGRPRRRGGFSLGGSGGRGGGRGRGRQYDRQSGSDRTGVRSLEKKDGHGKGNWGDQKDELVGETENIAPEVEAEPETPREKTAEELAFEAEQAELAKQKTLKEFRAQQNADAPKFNTRKAGEGANDTFGKLIPMKKAVIPDREEEEVVVIRKEPKKQVLDISITFAENNRGGFRNNERNGDRPHRGGRGGRTGGGRGGARGGNNRNTPFDASAEAFPALGAQ</sequence>
<dbReference type="SMART" id="SM01233">
    <property type="entry name" value="HABP4_PAI-RBP1"/>
    <property type="match status" value="1"/>
</dbReference>
<dbReference type="OrthoDB" id="6022699at2759"/>
<evidence type="ECO:0000313" key="3">
    <source>
        <dbReference type="EMBL" id="CAI5442059.1"/>
    </source>
</evidence>
<dbReference type="GO" id="GO:0003723">
    <property type="term" value="F:RNA binding"/>
    <property type="evidence" value="ECO:0007669"/>
    <property type="project" value="InterPro"/>
</dbReference>
<keyword evidence="4" id="KW-1185">Reference proteome</keyword>
<evidence type="ECO:0000256" key="1">
    <source>
        <dbReference type="SAM" id="MobiDB-lite"/>
    </source>
</evidence>
<feature type="compositionally biased region" description="Basic and acidic residues" evidence="1">
    <location>
        <begin position="82"/>
        <end position="108"/>
    </location>
</feature>
<reference evidence="3" key="1">
    <citation type="submission" date="2022-11" db="EMBL/GenBank/DDBJ databases">
        <authorList>
            <person name="Kikuchi T."/>
        </authorList>
    </citation>
    <scope>NUCLEOTIDE SEQUENCE</scope>
    <source>
        <strain evidence="3">PS1010</strain>
    </source>
</reference>
<evidence type="ECO:0000259" key="2">
    <source>
        <dbReference type="SMART" id="SM01233"/>
    </source>
</evidence>
<feature type="compositionally biased region" description="Gly residues" evidence="1">
    <location>
        <begin position="339"/>
        <end position="351"/>
    </location>
</feature>
<name>A0A9P1MVR4_9PELO</name>
<feature type="compositionally biased region" description="Basic and acidic residues" evidence="1">
    <location>
        <begin position="176"/>
        <end position="210"/>
    </location>
</feature>
<organism evidence="3 4">
    <name type="scientific">Caenorhabditis angaria</name>
    <dbReference type="NCBI Taxonomy" id="860376"/>
    <lineage>
        <taxon>Eukaryota</taxon>
        <taxon>Metazoa</taxon>
        <taxon>Ecdysozoa</taxon>
        <taxon>Nematoda</taxon>
        <taxon>Chromadorea</taxon>
        <taxon>Rhabditida</taxon>
        <taxon>Rhabditina</taxon>
        <taxon>Rhabditomorpha</taxon>
        <taxon>Rhabditoidea</taxon>
        <taxon>Rhabditidae</taxon>
        <taxon>Peloderinae</taxon>
        <taxon>Caenorhabditis</taxon>
    </lineage>
</organism>
<evidence type="ECO:0000313" key="4">
    <source>
        <dbReference type="Proteomes" id="UP001152747"/>
    </source>
</evidence>
<dbReference type="AlphaFoldDB" id="A0A9P1MVR4"/>
<dbReference type="Proteomes" id="UP001152747">
    <property type="component" value="Unassembled WGS sequence"/>
</dbReference>
<dbReference type="PANTHER" id="PTHR12299">
    <property type="entry name" value="HYALURONIC ACID-BINDING PROTEIN 4"/>
    <property type="match status" value="1"/>
</dbReference>
<dbReference type="InterPro" id="IPR006861">
    <property type="entry name" value="HABP4_PAIRBP1-bd"/>
</dbReference>
<comment type="caution">
    <text evidence="3">The sequence shown here is derived from an EMBL/GenBank/DDBJ whole genome shotgun (WGS) entry which is preliminary data.</text>
</comment>
<feature type="region of interest" description="Disordered" evidence="1">
    <location>
        <begin position="256"/>
        <end position="278"/>
    </location>
</feature>
<dbReference type="InterPro" id="IPR039764">
    <property type="entry name" value="HABP4/SERBP1-like"/>
</dbReference>
<proteinExistence type="predicted"/>
<feature type="compositionally biased region" description="Gly residues" evidence="1">
    <location>
        <begin position="160"/>
        <end position="172"/>
    </location>
</feature>
<feature type="compositionally biased region" description="Gly residues" evidence="1">
    <location>
        <begin position="112"/>
        <end position="121"/>
    </location>
</feature>